<keyword evidence="1" id="KW-0472">Membrane</keyword>
<sequence length="98" mass="10656">MNIRVAQALVVIHLALVLALVAGVVGIWRIRCENFGCIGIGIAWFAWAVAFCVVLGFGALARIKRQLTGLARVCQVAWWLQLLMGAALLAVWAVKSLR</sequence>
<proteinExistence type="predicted"/>
<dbReference type="EMBL" id="JBIGHV010000002">
    <property type="protein sequence ID" value="MFG6429731.1"/>
    <property type="molecule type" value="Genomic_DNA"/>
</dbReference>
<evidence type="ECO:0000313" key="3">
    <source>
        <dbReference type="Proteomes" id="UP001606210"/>
    </source>
</evidence>
<keyword evidence="3" id="KW-1185">Reference proteome</keyword>
<name>A0ABW7EZR9_9BURK</name>
<comment type="caution">
    <text evidence="2">The sequence shown here is derived from an EMBL/GenBank/DDBJ whole genome shotgun (WGS) entry which is preliminary data.</text>
</comment>
<organism evidence="2 3">
    <name type="scientific">Pelomonas parva</name>
    <dbReference type="NCBI Taxonomy" id="3299032"/>
    <lineage>
        <taxon>Bacteria</taxon>
        <taxon>Pseudomonadati</taxon>
        <taxon>Pseudomonadota</taxon>
        <taxon>Betaproteobacteria</taxon>
        <taxon>Burkholderiales</taxon>
        <taxon>Sphaerotilaceae</taxon>
        <taxon>Roseateles</taxon>
    </lineage>
</organism>
<reference evidence="2 3" key="1">
    <citation type="submission" date="2024-08" db="EMBL/GenBank/DDBJ databases">
        <authorList>
            <person name="Lu H."/>
        </authorList>
    </citation>
    <scope>NUCLEOTIDE SEQUENCE [LARGE SCALE GENOMIC DNA]</scope>
    <source>
        <strain evidence="2 3">LYH14W</strain>
    </source>
</reference>
<keyword evidence="1" id="KW-0812">Transmembrane</keyword>
<evidence type="ECO:0000313" key="2">
    <source>
        <dbReference type="EMBL" id="MFG6429731.1"/>
    </source>
</evidence>
<keyword evidence="1" id="KW-1133">Transmembrane helix</keyword>
<evidence type="ECO:0000256" key="1">
    <source>
        <dbReference type="SAM" id="Phobius"/>
    </source>
</evidence>
<feature type="transmembrane region" description="Helical" evidence="1">
    <location>
        <begin position="76"/>
        <end position="94"/>
    </location>
</feature>
<feature type="transmembrane region" description="Helical" evidence="1">
    <location>
        <begin position="6"/>
        <end position="28"/>
    </location>
</feature>
<gene>
    <name evidence="2" type="ORF">ACG00Y_07405</name>
</gene>
<dbReference type="Proteomes" id="UP001606210">
    <property type="component" value="Unassembled WGS sequence"/>
</dbReference>
<protein>
    <submittedName>
        <fullName evidence="2">Uncharacterized protein</fullName>
    </submittedName>
</protein>
<dbReference type="RefSeq" id="WP_394477403.1">
    <property type="nucleotide sequence ID" value="NZ_JBIGHV010000002.1"/>
</dbReference>
<accession>A0ABW7EZR9</accession>
<feature type="transmembrane region" description="Helical" evidence="1">
    <location>
        <begin position="35"/>
        <end position="61"/>
    </location>
</feature>